<evidence type="ECO:0000259" key="1">
    <source>
        <dbReference type="Pfam" id="PF02272"/>
    </source>
</evidence>
<dbReference type="PANTHER" id="PTHR47618:SF1">
    <property type="entry name" value="BIFUNCTIONAL OLIGORIBONUCLEASE AND PAP PHOSPHATASE NRNA"/>
    <property type="match status" value="1"/>
</dbReference>
<dbReference type="SUPFAM" id="SSF64182">
    <property type="entry name" value="DHH phosphoesterases"/>
    <property type="match status" value="1"/>
</dbReference>
<dbReference type="InterPro" id="IPR003156">
    <property type="entry name" value="DHHA1_dom"/>
</dbReference>
<accession>A0A938BMV9</accession>
<protein>
    <recommendedName>
        <fullName evidence="1">DHHA1 domain-containing protein</fullName>
    </recommendedName>
</protein>
<dbReference type="Pfam" id="PF02272">
    <property type="entry name" value="DHHA1"/>
    <property type="match status" value="1"/>
</dbReference>
<dbReference type="InterPro" id="IPR051319">
    <property type="entry name" value="Oligoribo/pAp-PDE_c-di-AMP_PDE"/>
</dbReference>
<dbReference type="Gene3D" id="3.10.310.30">
    <property type="match status" value="1"/>
</dbReference>
<comment type="caution">
    <text evidence="2">The sequence shown here is derived from an EMBL/GenBank/DDBJ whole genome shotgun (WGS) entry which is preliminary data.</text>
</comment>
<proteinExistence type="predicted"/>
<feature type="non-terminal residue" evidence="2">
    <location>
        <position position="1"/>
    </location>
</feature>
<evidence type="ECO:0000313" key="3">
    <source>
        <dbReference type="Proteomes" id="UP000748308"/>
    </source>
</evidence>
<dbReference type="EMBL" id="VGIY01000351">
    <property type="protein sequence ID" value="MBM3318419.1"/>
    <property type="molecule type" value="Genomic_DNA"/>
</dbReference>
<sequence length="310" mass="32272">LRARGTRTELLTPGAIPANFEFLPGAGRIRDAGATPPEEIARLLAAVDLALVVDTHGFALLGSLGPLLASASVPVLFLDHHPPATPPPPGTFCDPEASSTGELAWPVVRALAGEIPAPVATCLYAAIAYDTNSFKYLRGRAETHAIAAELVRLGADTDEIYRHLFASNRPGKLRLLGDVLRGTRYAAEGRIAWVRVSRTLTALTAATRDDLRDAVTHLLEVGGVEIAASFVEMEDGSCRVSLRSMGRHPVNPVARELGGGGHSLAAGVHLAESIDEAVPLVLARLRVAVSESPPGAQPAAGGGAGPARQG</sequence>
<dbReference type="GO" id="GO:0003676">
    <property type="term" value="F:nucleic acid binding"/>
    <property type="evidence" value="ECO:0007669"/>
    <property type="project" value="InterPro"/>
</dbReference>
<dbReference type="Proteomes" id="UP000748308">
    <property type="component" value="Unassembled WGS sequence"/>
</dbReference>
<reference evidence="2" key="1">
    <citation type="submission" date="2019-03" db="EMBL/GenBank/DDBJ databases">
        <title>Lake Tanganyika Metagenome-Assembled Genomes (MAGs).</title>
        <authorList>
            <person name="Tran P."/>
        </authorList>
    </citation>
    <scope>NUCLEOTIDE SEQUENCE</scope>
    <source>
        <strain evidence="2">M_DeepCast_400m_m2_100</strain>
    </source>
</reference>
<dbReference type="Gene3D" id="3.90.1640.10">
    <property type="entry name" value="inorganic pyrophosphatase (n-terminal core)"/>
    <property type="match status" value="1"/>
</dbReference>
<name>A0A938BMV9_UNCEI</name>
<organism evidence="2 3">
    <name type="scientific">Eiseniibacteriota bacterium</name>
    <dbReference type="NCBI Taxonomy" id="2212470"/>
    <lineage>
        <taxon>Bacteria</taxon>
        <taxon>Candidatus Eiseniibacteriota</taxon>
    </lineage>
</organism>
<dbReference type="InterPro" id="IPR038763">
    <property type="entry name" value="DHH_sf"/>
</dbReference>
<evidence type="ECO:0000313" key="2">
    <source>
        <dbReference type="EMBL" id="MBM3318419.1"/>
    </source>
</evidence>
<dbReference type="PANTHER" id="PTHR47618">
    <property type="entry name" value="BIFUNCTIONAL OLIGORIBONUCLEASE AND PAP PHOSPHATASE NRNA"/>
    <property type="match status" value="1"/>
</dbReference>
<gene>
    <name evidence="2" type="ORF">FJY75_11265</name>
</gene>
<dbReference type="AlphaFoldDB" id="A0A938BMV9"/>
<feature type="domain" description="DHHA1" evidence="1">
    <location>
        <begin position="205"/>
        <end position="284"/>
    </location>
</feature>